<gene>
    <name evidence="12" type="ORF">Nepgr_033043</name>
</gene>
<dbReference type="GO" id="GO:0003677">
    <property type="term" value="F:DNA binding"/>
    <property type="evidence" value="ECO:0007669"/>
    <property type="project" value="UniProtKB-KW"/>
</dbReference>
<keyword evidence="13" id="KW-1185">Reference proteome</keyword>
<accession>A0AAD3Y838</accession>
<dbReference type="PROSITE" id="PS51141">
    <property type="entry name" value="ZF_SBP"/>
    <property type="match status" value="1"/>
</dbReference>
<evidence type="ECO:0000259" key="11">
    <source>
        <dbReference type="PROSITE" id="PS51141"/>
    </source>
</evidence>
<dbReference type="GO" id="GO:0008270">
    <property type="term" value="F:zinc ion binding"/>
    <property type="evidence" value="ECO:0007669"/>
    <property type="project" value="UniProtKB-KW"/>
</dbReference>
<keyword evidence="5" id="KW-0805">Transcription regulation</keyword>
<organism evidence="12 13">
    <name type="scientific">Nepenthes gracilis</name>
    <name type="common">Slender pitcher plant</name>
    <dbReference type="NCBI Taxonomy" id="150966"/>
    <lineage>
        <taxon>Eukaryota</taxon>
        <taxon>Viridiplantae</taxon>
        <taxon>Streptophyta</taxon>
        <taxon>Embryophyta</taxon>
        <taxon>Tracheophyta</taxon>
        <taxon>Spermatophyta</taxon>
        <taxon>Magnoliopsida</taxon>
        <taxon>eudicotyledons</taxon>
        <taxon>Gunneridae</taxon>
        <taxon>Pentapetalae</taxon>
        <taxon>Caryophyllales</taxon>
        <taxon>Nepenthaceae</taxon>
        <taxon>Nepenthes</taxon>
    </lineage>
</organism>
<dbReference type="EMBL" id="BSYO01000039">
    <property type="protein sequence ID" value="GMH31200.1"/>
    <property type="molecule type" value="Genomic_DNA"/>
</dbReference>
<sequence length="306" mass="34548">MDCSKYSSEGKNQLLSDEIALTIDGLGRSGDKVMGWEIKPFPHTENYTLLSSTEALESLELMELGFTDMIRKPYSSDPSRDGLSDGIGADSNENLESANRTTSNLVCGEKEFEIRTSSNFMESNIQDLPAIDLKLGWLADSRAVKDNEFSEESKAEPSVVSSSPAKRARSTSLYSNNPYCQVYGCNKDLSSSKDYHKRHKVCDIHSKTAKVIVNGIEQRFCQQCSRFHLLAEFDDGKRSCRKRLAHHNERRRKPQIATQSVQEMGHRCMSSSRFFTPVNGLHDCFQLRAFEPFAVFLSLLRELMAM</sequence>
<dbReference type="FunFam" id="4.10.1100.10:FF:000001">
    <property type="entry name" value="Squamosa promoter-binding-like protein 14"/>
    <property type="match status" value="1"/>
</dbReference>
<evidence type="ECO:0000256" key="8">
    <source>
        <dbReference type="ARBA" id="ARBA00023242"/>
    </source>
</evidence>
<comment type="caution">
    <text evidence="12">The sequence shown here is derived from an EMBL/GenBank/DDBJ whole genome shotgun (WGS) entry which is preliminary data.</text>
</comment>
<evidence type="ECO:0000256" key="6">
    <source>
        <dbReference type="ARBA" id="ARBA00023125"/>
    </source>
</evidence>
<feature type="compositionally biased region" description="Polar residues" evidence="10">
    <location>
        <begin position="91"/>
        <end position="102"/>
    </location>
</feature>
<dbReference type="GO" id="GO:0005634">
    <property type="term" value="C:nucleus"/>
    <property type="evidence" value="ECO:0007669"/>
    <property type="project" value="UniProtKB-SubCell"/>
</dbReference>
<evidence type="ECO:0000256" key="3">
    <source>
        <dbReference type="ARBA" id="ARBA00022771"/>
    </source>
</evidence>
<dbReference type="InterPro" id="IPR044817">
    <property type="entry name" value="SBP-like"/>
</dbReference>
<keyword evidence="8" id="KW-0539">Nucleus</keyword>
<feature type="region of interest" description="Disordered" evidence="10">
    <location>
        <begin position="76"/>
        <end position="102"/>
    </location>
</feature>
<dbReference type="PANTHER" id="PTHR31251">
    <property type="entry name" value="SQUAMOSA PROMOTER-BINDING-LIKE PROTEIN 4"/>
    <property type="match status" value="1"/>
</dbReference>
<dbReference type="PANTHER" id="PTHR31251:SF160">
    <property type="entry name" value="SBP-TYPE DOMAIN-CONTAINING PROTEIN"/>
    <property type="match status" value="1"/>
</dbReference>
<proteinExistence type="predicted"/>
<dbReference type="SUPFAM" id="SSF103612">
    <property type="entry name" value="SBT domain"/>
    <property type="match status" value="1"/>
</dbReference>
<evidence type="ECO:0000313" key="12">
    <source>
        <dbReference type="EMBL" id="GMH31200.1"/>
    </source>
</evidence>
<keyword evidence="6" id="KW-0238">DNA-binding</keyword>
<evidence type="ECO:0000256" key="10">
    <source>
        <dbReference type="SAM" id="MobiDB-lite"/>
    </source>
</evidence>
<evidence type="ECO:0000256" key="1">
    <source>
        <dbReference type="ARBA" id="ARBA00004123"/>
    </source>
</evidence>
<keyword evidence="2" id="KW-0479">Metal-binding</keyword>
<feature type="region of interest" description="Disordered" evidence="10">
    <location>
        <begin position="148"/>
        <end position="170"/>
    </location>
</feature>
<keyword evidence="7" id="KW-0804">Transcription</keyword>
<dbReference type="InterPro" id="IPR036893">
    <property type="entry name" value="SBP_sf"/>
</dbReference>
<keyword evidence="3 9" id="KW-0863">Zinc-finger</keyword>
<evidence type="ECO:0000256" key="7">
    <source>
        <dbReference type="ARBA" id="ARBA00023163"/>
    </source>
</evidence>
<comment type="subcellular location">
    <subcellularLocation>
        <location evidence="1">Nucleus</location>
    </subcellularLocation>
</comment>
<dbReference type="Gene3D" id="4.10.1100.10">
    <property type="entry name" value="Transcription factor, SBP-box domain"/>
    <property type="match status" value="1"/>
</dbReference>
<reference evidence="12" key="1">
    <citation type="submission" date="2023-05" db="EMBL/GenBank/DDBJ databases">
        <title>Nepenthes gracilis genome sequencing.</title>
        <authorList>
            <person name="Fukushima K."/>
        </authorList>
    </citation>
    <scope>NUCLEOTIDE SEQUENCE</scope>
    <source>
        <strain evidence="12">SING2019-196</strain>
    </source>
</reference>
<evidence type="ECO:0000256" key="5">
    <source>
        <dbReference type="ARBA" id="ARBA00023015"/>
    </source>
</evidence>
<name>A0AAD3Y838_NEPGR</name>
<protein>
    <recommendedName>
        <fullName evidence="11">SBP-type domain-containing protein</fullName>
    </recommendedName>
</protein>
<keyword evidence="4" id="KW-0862">Zinc</keyword>
<feature type="domain" description="SBP-type" evidence="11">
    <location>
        <begin position="177"/>
        <end position="254"/>
    </location>
</feature>
<dbReference type="Proteomes" id="UP001279734">
    <property type="component" value="Unassembled WGS sequence"/>
</dbReference>
<evidence type="ECO:0000313" key="13">
    <source>
        <dbReference type="Proteomes" id="UP001279734"/>
    </source>
</evidence>
<feature type="compositionally biased region" description="Polar residues" evidence="10">
    <location>
        <begin position="159"/>
        <end position="170"/>
    </location>
</feature>
<evidence type="ECO:0000256" key="2">
    <source>
        <dbReference type="ARBA" id="ARBA00022723"/>
    </source>
</evidence>
<evidence type="ECO:0000256" key="9">
    <source>
        <dbReference type="PROSITE-ProRule" id="PRU00470"/>
    </source>
</evidence>
<evidence type="ECO:0000256" key="4">
    <source>
        <dbReference type="ARBA" id="ARBA00022833"/>
    </source>
</evidence>
<dbReference type="Pfam" id="PF03110">
    <property type="entry name" value="SBP"/>
    <property type="match status" value="1"/>
</dbReference>
<dbReference type="AlphaFoldDB" id="A0AAD3Y838"/>
<dbReference type="InterPro" id="IPR004333">
    <property type="entry name" value="SBP_dom"/>
</dbReference>